<dbReference type="EMBL" id="BRXE01000049">
    <property type="protein sequence ID" value="GLB84411.1"/>
    <property type="molecule type" value="Genomic_DNA"/>
</dbReference>
<dbReference type="EMBL" id="BRZI01000003">
    <property type="protein sequence ID" value="GLD29010.1"/>
    <property type="molecule type" value="Genomic_DNA"/>
</dbReference>
<dbReference type="RefSeq" id="WP_236981357.1">
    <property type="nucleotide sequence ID" value="NZ_BRXE01000049.1"/>
</dbReference>
<dbReference type="InterPro" id="IPR036513">
    <property type="entry name" value="STAS_dom_sf"/>
</dbReference>
<dbReference type="Pfam" id="PF01740">
    <property type="entry name" value="STAS"/>
    <property type="match status" value="1"/>
</dbReference>
<evidence type="ECO:0000259" key="1">
    <source>
        <dbReference type="PROSITE" id="PS50801"/>
    </source>
</evidence>
<proteinExistence type="predicted"/>
<dbReference type="PROSITE" id="PS50801">
    <property type="entry name" value="STAS"/>
    <property type="match status" value="1"/>
</dbReference>
<reference evidence="3" key="1">
    <citation type="submission" date="2022-08" db="EMBL/GenBank/DDBJ databases">
        <title>Mycobacterium kiyosense sp. nov., scotochromogenic slow-glowing species isolated from respiratory specimens.</title>
        <authorList>
            <person name="Fukano H."/>
            <person name="Kazumi Y."/>
            <person name="Sakagami N."/>
            <person name="Ato M."/>
            <person name="Mitarai S."/>
            <person name="Hoshino Y."/>
        </authorList>
    </citation>
    <scope>NUCLEOTIDE SEQUENCE</scope>
    <source>
        <strain evidence="3">1413</strain>
        <strain evidence="2">SRL2020-028</strain>
    </source>
</reference>
<evidence type="ECO:0000313" key="4">
    <source>
        <dbReference type="Proteomes" id="UP001064782"/>
    </source>
</evidence>
<dbReference type="CDD" id="cd07043">
    <property type="entry name" value="STAS_anti-anti-sigma_factors"/>
    <property type="match status" value="1"/>
</dbReference>
<evidence type="ECO:0000313" key="2">
    <source>
        <dbReference type="EMBL" id="GLB84411.1"/>
    </source>
</evidence>
<feature type="domain" description="STAS" evidence="1">
    <location>
        <begin position="25"/>
        <end position="72"/>
    </location>
</feature>
<name>A0A9P3UT12_9MYCO</name>
<gene>
    <name evidence="3" type="ORF">Mkiyose1413_08930</name>
    <name evidence="2" type="ORF">SRL2020028_36670</name>
</gene>
<dbReference type="Proteomes" id="UP001165663">
    <property type="component" value="Unassembled WGS sequence"/>
</dbReference>
<dbReference type="AlphaFoldDB" id="A0A9P3UT12"/>
<comment type="caution">
    <text evidence="3">The sequence shown here is derived from an EMBL/GenBank/DDBJ whole genome shotgun (WGS) entry which is preliminary data.</text>
</comment>
<accession>A0A9P3UT12</accession>
<dbReference type="Proteomes" id="UP001064782">
    <property type="component" value="Unassembled WGS sequence"/>
</dbReference>
<dbReference type="InterPro" id="IPR002645">
    <property type="entry name" value="STAS_dom"/>
</dbReference>
<dbReference type="GeneID" id="83628409"/>
<dbReference type="Gene3D" id="3.30.750.24">
    <property type="entry name" value="STAS domain"/>
    <property type="match status" value="1"/>
</dbReference>
<protein>
    <recommendedName>
        <fullName evidence="1">STAS domain-containing protein</fullName>
    </recommendedName>
</protein>
<dbReference type="SUPFAM" id="SSF52091">
    <property type="entry name" value="SpoIIaa-like"/>
    <property type="match status" value="1"/>
</dbReference>
<organism evidence="3 4">
    <name type="scientific">Mycobacterium kiyosense</name>
    <dbReference type="NCBI Taxonomy" id="2871094"/>
    <lineage>
        <taxon>Bacteria</taxon>
        <taxon>Bacillati</taxon>
        <taxon>Actinomycetota</taxon>
        <taxon>Actinomycetes</taxon>
        <taxon>Mycobacteriales</taxon>
        <taxon>Mycobacteriaceae</taxon>
        <taxon>Mycobacterium</taxon>
    </lineage>
</organism>
<evidence type="ECO:0000313" key="3">
    <source>
        <dbReference type="EMBL" id="GLD29010.1"/>
    </source>
</evidence>
<sequence>MSVTQMWLKCPNAEFTARWEASSGVVTARGELDAANSDQFAQYVARCARHCRWLVVDLTDLDFLGTAAFSALHRINVECSANDTTWAMVPSRAVSRLLRICDPDGTLPIKEWTAPRGPEPARLLQLVPQPR</sequence>
<keyword evidence="4" id="KW-1185">Reference proteome</keyword>